<dbReference type="Gene3D" id="1.10.260.40">
    <property type="entry name" value="lambda repressor-like DNA-binding domains"/>
    <property type="match status" value="1"/>
</dbReference>
<dbReference type="Pfam" id="PF01381">
    <property type="entry name" value="HTH_3"/>
    <property type="match status" value="1"/>
</dbReference>
<dbReference type="AlphaFoldDB" id="A0A5E4WYQ9"/>
<proteinExistence type="predicted"/>
<organism evidence="5 6">
    <name type="scientific">Pandoraea eparura</name>
    <dbReference type="NCBI Taxonomy" id="2508291"/>
    <lineage>
        <taxon>Bacteria</taxon>
        <taxon>Pseudomonadati</taxon>
        <taxon>Pseudomonadota</taxon>
        <taxon>Betaproteobacteria</taxon>
        <taxon>Burkholderiales</taxon>
        <taxon>Burkholderiaceae</taxon>
        <taxon>Pandoraea</taxon>
    </lineage>
</organism>
<dbReference type="Proteomes" id="UP000400981">
    <property type="component" value="Unassembled WGS sequence"/>
</dbReference>
<dbReference type="InterPro" id="IPR036286">
    <property type="entry name" value="LexA/Signal_pep-like_sf"/>
</dbReference>
<name>A0A5E4WYQ9_9BURK</name>
<dbReference type="SUPFAM" id="SSF51306">
    <property type="entry name" value="LexA/Signal peptidase"/>
    <property type="match status" value="1"/>
</dbReference>
<dbReference type="Gene3D" id="2.10.109.10">
    <property type="entry name" value="Umud Fragment, subunit A"/>
    <property type="match status" value="1"/>
</dbReference>
<evidence type="ECO:0000256" key="1">
    <source>
        <dbReference type="ARBA" id="ARBA00023015"/>
    </source>
</evidence>
<dbReference type="InterPro" id="IPR001387">
    <property type="entry name" value="Cro/C1-type_HTH"/>
</dbReference>
<dbReference type="GO" id="GO:0003677">
    <property type="term" value="F:DNA binding"/>
    <property type="evidence" value="ECO:0007669"/>
    <property type="project" value="UniProtKB-KW"/>
</dbReference>
<dbReference type="InterPro" id="IPR039418">
    <property type="entry name" value="LexA-like"/>
</dbReference>
<feature type="domain" description="HTH cro/C1-type" evidence="4">
    <location>
        <begin position="28"/>
        <end position="79"/>
    </location>
</feature>
<dbReference type="SMART" id="SM00530">
    <property type="entry name" value="HTH_XRE"/>
    <property type="match status" value="1"/>
</dbReference>
<evidence type="ECO:0000313" key="6">
    <source>
        <dbReference type="Proteomes" id="UP000400981"/>
    </source>
</evidence>
<evidence type="ECO:0000256" key="2">
    <source>
        <dbReference type="ARBA" id="ARBA00023125"/>
    </source>
</evidence>
<dbReference type="PANTHER" id="PTHR40661">
    <property type="match status" value="1"/>
</dbReference>
<keyword evidence="1" id="KW-0805">Transcription regulation</keyword>
<evidence type="ECO:0000259" key="4">
    <source>
        <dbReference type="PROSITE" id="PS50943"/>
    </source>
</evidence>
<dbReference type="Pfam" id="PF00717">
    <property type="entry name" value="Peptidase_S24"/>
    <property type="match status" value="1"/>
</dbReference>
<keyword evidence="2" id="KW-0238">DNA-binding</keyword>
<accession>A0A5E4WYQ9</accession>
<dbReference type="CDD" id="cd00093">
    <property type="entry name" value="HTH_XRE"/>
    <property type="match status" value="1"/>
</dbReference>
<evidence type="ECO:0000313" key="5">
    <source>
        <dbReference type="EMBL" id="VVE29319.1"/>
    </source>
</evidence>
<dbReference type="InterPro" id="IPR015927">
    <property type="entry name" value="Peptidase_S24_S26A/B/C"/>
</dbReference>
<dbReference type="PANTHER" id="PTHR40661:SF2">
    <property type="entry name" value="HTH-TYPE TRANSCRIPTIONAL REGULATOR PRTR"/>
    <property type="match status" value="1"/>
</dbReference>
<evidence type="ECO:0000256" key="3">
    <source>
        <dbReference type="ARBA" id="ARBA00023163"/>
    </source>
</evidence>
<gene>
    <name evidence="5" type="ORF">PEP31012_03584</name>
</gene>
<reference evidence="5 6" key="1">
    <citation type="submission" date="2019-08" db="EMBL/GenBank/DDBJ databases">
        <authorList>
            <person name="Peeters C."/>
        </authorList>
    </citation>
    <scope>NUCLEOTIDE SEQUENCE [LARGE SCALE GENOMIC DNA]</scope>
    <source>
        <strain evidence="5 6">LMG 31012</strain>
    </source>
</reference>
<dbReference type="EMBL" id="CABPSH010000010">
    <property type="protein sequence ID" value="VVE29319.1"/>
    <property type="molecule type" value="Genomic_DNA"/>
</dbReference>
<dbReference type="InterPro" id="IPR010982">
    <property type="entry name" value="Lambda_DNA-bd_dom_sf"/>
</dbReference>
<dbReference type="PROSITE" id="PS50943">
    <property type="entry name" value="HTH_CROC1"/>
    <property type="match status" value="1"/>
</dbReference>
<sequence>MIVNNQSSLTGYKRGYTLRGMETMATRVRARRKYLGISQGSLAEMVGCSQPMIAKIEKGAETALIIELARALQTSPEYLRGETDDEGLSVPGAQVSNPLLPADKGNVLVWETRDELPDDPDRVWIDRYDYRFSAGDGTVQWEVREKRALPFDKGFFVKIGSRPQDCKLCIVRGDSMEPYLFNRDMMMVDSAKTNIRDGRVYAVIFEDESLVKQVFKQVGGSLVLHSYNSSKYPDKEIPADKLEYLKIAGEVIYRSGSGPAGGN</sequence>
<keyword evidence="3" id="KW-0804">Transcription</keyword>
<keyword evidence="6" id="KW-1185">Reference proteome</keyword>
<dbReference type="SUPFAM" id="SSF47413">
    <property type="entry name" value="lambda repressor-like DNA-binding domains"/>
    <property type="match status" value="1"/>
</dbReference>
<protein>
    <submittedName>
        <fullName evidence="5">Repressor</fullName>
    </submittedName>
</protein>
<dbReference type="CDD" id="cd06529">
    <property type="entry name" value="S24_LexA-like"/>
    <property type="match status" value="1"/>
</dbReference>